<organism evidence="1">
    <name type="scientific">marine sediment metagenome</name>
    <dbReference type="NCBI Taxonomy" id="412755"/>
    <lineage>
        <taxon>unclassified sequences</taxon>
        <taxon>metagenomes</taxon>
        <taxon>ecological metagenomes</taxon>
    </lineage>
</organism>
<evidence type="ECO:0000313" key="1">
    <source>
        <dbReference type="EMBL" id="KKL55172.1"/>
    </source>
</evidence>
<reference evidence="1" key="1">
    <citation type="journal article" date="2015" name="Nature">
        <title>Complex archaea that bridge the gap between prokaryotes and eukaryotes.</title>
        <authorList>
            <person name="Spang A."/>
            <person name="Saw J.H."/>
            <person name="Jorgensen S.L."/>
            <person name="Zaremba-Niedzwiedzka K."/>
            <person name="Martijn J."/>
            <person name="Lind A.E."/>
            <person name="van Eijk R."/>
            <person name="Schleper C."/>
            <person name="Guy L."/>
            <person name="Ettema T.J."/>
        </authorList>
    </citation>
    <scope>NUCLEOTIDE SEQUENCE</scope>
</reference>
<name>A0A0F9FVK5_9ZZZZ</name>
<protein>
    <submittedName>
        <fullName evidence="1">Uncharacterized protein</fullName>
    </submittedName>
</protein>
<dbReference type="EMBL" id="LAZR01030935">
    <property type="protein sequence ID" value="KKL55172.1"/>
    <property type="molecule type" value="Genomic_DNA"/>
</dbReference>
<gene>
    <name evidence="1" type="ORF">LCGC14_2258070</name>
</gene>
<sequence>MAKFRIELHLKGPVCLVVNAPDVDNATEVAYAYARSLSADLLMYGYDPITVEVWDVDEVKEGQPI</sequence>
<dbReference type="AlphaFoldDB" id="A0A0F9FVK5"/>
<accession>A0A0F9FVK5</accession>
<proteinExistence type="predicted"/>
<comment type="caution">
    <text evidence="1">The sequence shown here is derived from an EMBL/GenBank/DDBJ whole genome shotgun (WGS) entry which is preliminary data.</text>
</comment>